<dbReference type="SUPFAM" id="SSF48726">
    <property type="entry name" value="Immunoglobulin"/>
    <property type="match status" value="1"/>
</dbReference>
<evidence type="ECO:0000256" key="1">
    <source>
        <dbReference type="SAM" id="Coils"/>
    </source>
</evidence>
<evidence type="ECO:0000313" key="5">
    <source>
        <dbReference type="Proteomes" id="UP000270094"/>
    </source>
</evidence>
<dbReference type="InterPro" id="IPR013098">
    <property type="entry name" value="Ig_I-set"/>
</dbReference>
<dbReference type="Pfam" id="PF07679">
    <property type="entry name" value="I-set"/>
    <property type="match status" value="1"/>
</dbReference>
<dbReference type="InterPro" id="IPR036179">
    <property type="entry name" value="Ig-like_dom_sf"/>
</dbReference>
<keyword evidence="5" id="KW-1185">Reference proteome</keyword>
<reference evidence="4 5" key="1">
    <citation type="submission" date="2018-11" db="EMBL/GenBank/DDBJ databases">
        <authorList>
            <consortium name="Pathogen Informatics"/>
        </authorList>
    </citation>
    <scope>NUCLEOTIDE SEQUENCE [LARGE SCALE GENOMIC DNA]</scope>
</reference>
<dbReference type="Pfam" id="PF25101">
    <property type="entry name" value="Spectrin_7"/>
    <property type="match status" value="1"/>
</dbReference>
<dbReference type="InterPro" id="IPR013783">
    <property type="entry name" value="Ig-like_fold"/>
</dbReference>
<feature type="domain" description="Spectrin repeats metazoan" evidence="3">
    <location>
        <begin position="41"/>
        <end position="140"/>
    </location>
</feature>
<dbReference type="InterPro" id="IPR058157">
    <property type="entry name" value="Spectrin_met"/>
</dbReference>
<dbReference type="AlphaFoldDB" id="A0A3P7JA16"/>
<evidence type="ECO:0000259" key="3">
    <source>
        <dbReference type="Pfam" id="PF25101"/>
    </source>
</evidence>
<dbReference type="Gene3D" id="2.60.40.10">
    <property type="entry name" value="Immunoglobulins"/>
    <property type="match status" value="1"/>
</dbReference>
<dbReference type="EMBL" id="UYYB01117283">
    <property type="protein sequence ID" value="VDM82360.1"/>
    <property type="molecule type" value="Genomic_DNA"/>
</dbReference>
<gene>
    <name evidence="4" type="ORF">SVUK_LOCUS17358</name>
</gene>
<evidence type="ECO:0000259" key="2">
    <source>
        <dbReference type="Pfam" id="PF07679"/>
    </source>
</evidence>
<dbReference type="OrthoDB" id="114660at2759"/>
<evidence type="ECO:0000313" key="4">
    <source>
        <dbReference type="EMBL" id="VDM82360.1"/>
    </source>
</evidence>
<keyword evidence="1" id="KW-0175">Coiled coil</keyword>
<organism evidence="4 5">
    <name type="scientific">Strongylus vulgaris</name>
    <name type="common">Blood worm</name>
    <dbReference type="NCBI Taxonomy" id="40348"/>
    <lineage>
        <taxon>Eukaryota</taxon>
        <taxon>Metazoa</taxon>
        <taxon>Ecdysozoa</taxon>
        <taxon>Nematoda</taxon>
        <taxon>Chromadorea</taxon>
        <taxon>Rhabditida</taxon>
        <taxon>Rhabditina</taxon>
        <taxon>Rhabditomorpha</taxon>
        <taxon>Strongyloidea</taxon>
        <taxon>Strongylidae</taxon>
        <taxon>Strongylus</taxon>
    </lineage>
</organism>
<protein>
    <submittedName>
        <fullName evidence="4">Uncharacterized protein</fullName>
    </submittedName>
</protein>
<dbReference type="Proteomes" id="UP000270094">
    <property type="component" value="Unassembled WGS sequence"/>
</dbReference>
<proteinExistence type="predicted"/>
<feature type="domain" description="Immunoglobulin I-set" evidence="2">
    <location>
        <begin position="252"/>
        <end position="306"/>
    </location>
</feature>
<accession>A0A3P7JA16</accession>
<sequence>MSEMTVVEQNTMKTFEMNYEKLKDILEHRMRIGSNFVQVHKFAKDLESSFDALTSLLDTNRDFANERVAAQVNNVFHMIEETMTQEKHDVERFVNGAESVARNDETLDVHRSVKSAKNMIIDHDHRYIYLKSKWDEWQRNKARLLMKYRKSNLSFAFQIELKKHVRIIEEIEMWQEDTWEIISSNQKQKRKYSSVLLSFITTTFPVEPPTPKGTVSCLETFCVSDEEYNRRVEEVLRRQKEIEERYKKLKKKDGIDVKNNIDYRQEYINGVASLVIEETFIEDTATYTVRAENIGGVAESSAKLTVKCESYKELKWFLNHNFFLTHRTILERCNAA</sequence>
<feature type="coiled-coil region" evidence="1">
    <location>
        <begin position="225"/>
        <end position="252"/>
    </location>
</feature>
<name>A0A3P7JA16_STRVU</name>